<organism evidence="2">
    <name type="scientific">Ditylum brightwellii</name>
    <dbReference type="NCBI Taxonomy" id="49249"/>
    <lineage>
        <taxon>Eukaryota</taxon>
        <taxon>Sar</taxon>
        <taxon>Stramenopiles</taxon>
        <taxon>Ochrophyta</taxon>
        <taxon>Bacillariophyta</taxon>
        <taxon>Mediophyceae</taxon>
        <taxon>Lithodesmiophycidae</taxon>
        <taxon>Lithodesmiales</taxon>
        <taxon>Lithodesmiaceae</taxon>
        <taxon>Ditylum</taxon>
    </lineage>
</organism>
<feature type="compositionally biased region" description="Basic residues" evidence="1">
    <location>
        <begin position="405"/>
        <end position="427"/>
    </location>
</feature>
<sequence>MAQFGSFHSKAAHVAKLHKTMEEIELFLCAKVRDESKALKAKLKERGRFVPGVRKILAEGESIVCKLQADRFSPFNGISSEDMQNADEDEESCSQASADSVDMKDYLSNTDNHLSRTENEGISYKQSFSPRSLSDIIELESRESFPMSKSTCSDSTSSKKDTIEEATEGKSTISSPYNLSPSPKSSPKEEPSEVMPERSSHVPKALVQRRMDDICSKSSALTRSTAVEKKTTAMTPSDTVLVRRRNNARSFSANNDDPLTLKTNLMIAPESPSDEDATEVKLEVRNHVSKALVQKRDDIYVRSSASTSSQKVNLKEVTGKKTTPITPSAPVVIRRMNNARSFSVSDTGTSCNDSSLKNTSKNGSVSSKCSFSNSSQEVDFDVMEKNKPITPSAPLPLLRPDRRASSRKRPSSLKRRKRSSSSKRKASLKSQGQMKNNSNSPASEIGQHDSNHTACDHLRPKHQSKQNHCNLRQPPRRPRVLNPSSRVELEESSPPSPREKTTDDEIDNTNRQRKHYYSEVKKNTSSSFSPNSEEQVPILGLHFDHNVASPSSSLSSLCDEALFITRDDTSSVLGIASINSPMISTQNINGNCSPMVYESTSMHGYNPPTLHSIVRNSPMWNSRDKVRFGSENDVTNVSGKDVVNTAFSGDSRSMLTSV</sequence>
<protein>
    <submittedName>
        <fullName evidence="2">Uncharacterized protein</fullName>
    </submittedName>
</protein>
<dbReference type="EMBL" id="HBGN01020441">
    <property type="protein sequence ID" value="CAD9333886.1"/>
    <property type="molecule type" value="Transcribed_RNA"/>
</dbReference>
<feature type="compositionally biased region" description="Low complexity" evidence="1">
    <location>
        <begin position="360"/>
        <end position="372"/>
    </location>
</feature>
<feature type="region of interest" description="Disordered" evidence="1">
    <location>
        <begin position="303"/>
        <end position="327"/>
    </location>
</feature>
<accession>A0A7S1ZB64</accession>
<feature type="compositionally biased region" description="Polar residues" evidence="1">
    <location>
        <begin position="303"/>
        <end position="312"/>
    </location>
</feature>
<feature type="region of interest" description="Disordered" evidence="1">
    <location>
        <begin position="76"/>
        <end position="100"/>
    </location>
</feature>
<gene>
    <name evidence="2" type="ORF">DBRI1063_LOCUS13029</name>
</gene>
<feature type="compositionally biased region" description="Low complexity" evidence="1">
    <location>
        <begin position="174"/>
        <end position="185"/>
    </location>
</feature>
<feature type="compositionally biased region" description="Basic and acidic residues" evidence="1">
    <location>
        <begin position="446"/>
        <end position="458"/>
    </location>
</feature>
<feature type="region of interest" description="Disordered" evidence="1">
    <location>
        <begin position="342"/>
        <end position="372"/>
    </location>
</feature>
<evidence type="ECO:0000256" key="1">
    <source>
        <dbReference type="SAM" id="MobiDB-lite"/>
    </source>
</evidence>
<feature type="compositionally biased region" description="Polar residues" evidence="1">
    <location>
        <begin position="342"/>
        <end position="359"/>
    </location>
</feature>
<reference evidence="2" key="1">
    <citation type="submission" date="2021-01" db="EMBL/GenBank/DDBJ databases">
        <authorList>
            <person name="Corre E."/>
            <person name="Pelletier E."/>
            <person name="Niang G."/>
            <person name="Scheremetjew M."/>
            <person name="Finn R."/>
            <person name="Kale V."/>
            <person name="Holt S."/>
            <person name="Cochrane G."/>
            <person name="Meng A."/>
            <person name="Brown T."/>
            <person name="Cohen L."/>
        </authorList>
    </citation>
    <scope>NUCLEOTIDE SEQUENCE</scope>
    <source>
        <strain evidence="2">Pop2</strain>
    </source>
</reference>
<feature type="region of interest" description="Disordered" evidence="1">
    <location>
        <begin position="386"/>
        <end position="514"/>
    </location>
</feature>
<proteinExistence type="predicted"/>
<feature type="compositionally biased region" description="Basic and acidic residues" evidence="1">
    <location>
        <begin position="186"/>
        <end position="200"/>
    </location>
</feature>
<name>A0A7S1ZB64_9STRA</name>
<dbReference type="AlphaFoldDB" id="A0A7S1ZB64"/>
<evidence type="ECO:0000313" key="2">
    <source>
        <dbReference type="EMBL" id="CAD9333886.1"/>
    </source>
</evidence>
<feature type="compositionally biased region" description="Polar residues" evidence="1">
    <location>
        <begin position="431"/>
        <end position="442"/>
    </location>
</feature>
<feature type="region of interest" description="Disordered" evidence="1">
    <location>
        <begin position="144"/>
        <end position="204"/>
    </location>
</feature>